<dbReference type="AlphaFoldDB" id="A0A1M7YW75"/>
<dbReference type="Proteomes" id="UP000184600">
    <property type="component" value="Unassembled WGS sequence"/>
</dbReference>
<dbReference type="Gene3D" id="3.40.630.30">
    <property type="match status" value="1"/>
</dbReference>
<dbReference type="STRING" id="1117707.VQ7734_02643"/>
<sequence length="316" mass="35433">MNRYTHMCEGIKNQMIDHMLQKYAFLPYSRQTLKRNLERFLSQQLSWCDDPDFSARFPFQETGLEQAFFQQKVIHVNGQSYLTGPRYLGGDINQPFIELIASTAPVSTAAARKIFSDWQPLQAQHIRVLRQRETGLSKASQPGTTDQLIYIAPIPHSSQVQNREAHVSLRLAQPADSSWCLEAMEQSYQETLHQLPALKSHLSPTDPADLSDAIANREAFMIESHGNPAGFIIASPDAYAFVCGYCVIEEVIVPACRGKNLAATAQQLLSRQLLPAPGHHLLVGTIARDNLPSRRTAEKAGRKALLEYAFLREADF</sequence>
<organism evidence="1 2">
    <name type="scientific">Vibrio quintilis</name>
    <dbReference type="NCBI Taxonomy" id="1117707"/>
    <lineage>
        <taxon>Bacteria</taxon>
        <taxon>Pseudomonadati</taxon>
        <taxon>Pseudomonadota</taxon>
        <taxon>Gammaproteobacteria</taxon>
        <taxon>Vibrionales</taxon>
        <taxon>Vibrionaceae</taxon>
        <taxon>Vibrio</taxon>
    </lineage>
</organism>
<evidence type="ECO:0000313" key="1">
    <source>
        <dbReference type="EMBL" id="SHO56874.1"/>
    </source>
</evidence>
<dbReference type="SUPFAM" id="SSF55729">
    <property type="entry name" value="Acyl-CoA N-acyltransferases (Nat)"/>
    <property type="match status" value="1"/>
</dbReference>
<accession>A0A1M7YW75</accession>
<reference evidence="2" key="1">
    <citation type="submission" date="2016-12" db="EMBL/GenBank/DDBJ databases">
        <authorList>
            <person name="Rodrigo-Torres L."/>
            <person name="Arahal R.D."/>
            <person name="Lucena T."/>
        </authorList>
    </citation>
    <scope>NUCLEOTIDE SEQUENCE [LARGE SCALE GENOMIC DNA]</scope>
</reference>
<keyword evidence="2" id="KW-1185">Reference proteome</keyword>
<name>A0A1M7YW75_9VIBR</name>
<dbReference type="InterPro" id="IPR016181">
    <property type="entry name" value="Acyl_CoA_acyltransferase"/>
</dbReference>
<protein>
    <recommendedName>
        <fullName evidence="3">N-acetyltransferase domain-containing protein</fullName>
    </recommendedName>
</protein>
<evidence type="ECO:0008006" key="3">
    <source>
        <dbReference type="Google" id="ProtNLM"/>
    </source>
</evidence>
<proteinExistence type="predicted"/>
<gene>
    <name evidence="1" type="ORF">VQ7734_02643</name>
</gene>
<dbReference type="EMBL" id="FRFG01000029">
    <property type="protein sequence ID" value="SHO56874.1"/>
    <property type="molecule type" value="Genomic_DNA"/>
</dbReference>
<evidence type="ECO:0000313" key="2">
    <source>
        <dbReference type="Proteomes" id="UP000184600"/>
    </source>
</evidence>